<dbReference type="InterPro" id="IPR003593">
    <property type="entry name" value="AAA+_ATPase"/>
</dbReference>
<dbReference type="PIRSF" id="PIRSF039085">
    <property type="entry name" value="ABC_ATPase_HisP"/>
    <property type="match status" value="1"/>
</dbReference>
<keyword evidence="6 9" id="KW-0067">ATP-binding</keyword>
<dbReference type="InterPro" id="IPR050086">
    <property type="entry name" value="MetN_ABC_transporter-like"/>
</dbReference>
<gene>
    <name evidence="9" type="ORF">HA49_02155</name>
</gene>
<comment type="similarity">
    <text evidence="2">Belongs to the ABC transporter superfamily. Drug exporter-2 (TC 3.A.1.117) family.</text>
</comment>
<dbReference type="PANTHER" id="PTHR43166:SF35">
    <property type="entry name" value="L-CYSTINE IMPORT ATP-BINDING PROTEIN TCYN"/>
    <property type="match status" value="1"/>
</dbReference>
<feature type="domain" description="ABC transporter" evidence="8">
    <location>
        <begin position="2"/>
        <end position="239"/>
    </location>
</feature>
<dbReference type="STRING" id="642227.HA49_02155"/>
<dbReference type="GO" id="GO:0016887">
    <property type="term" value="F:ATP hydrolysis activity"/>
    <property type="evidence" value="ECO:0007669"/>
    <property type="project" value="InterPro"/>
</dbReference>
<comment type="subcellular location">
    <subcellularLocation>
        <location evidence="1">Cell inner membrane</location>
        <topology evidence="1">Peripheral membrane protein</topology>
    </subcellularLocation>
</comment>
<proteinExistence type="inferred from homology"/>
<dbReference type="PROSITE" id="PS00211">
    <property type="entry name" value="ABC_TRANSPORTER_1"/>
    <property type="match status" value="1"/>
</dbReference>
<organism evidence="9 10">
    <name type="scientific">Tatumella morbirosei</name>
    <dbReference type="NCBI Taxonomy" id="642227"/>
    <lineage>
        <taxon>Bacteria</taxon>
        <taxon>Pseudomonadati</taxon>
        <taxon>Pseudomonadota</taxon>
        <taxon>Gammaproteobacteria</taxon>
        <taxon>Enterobacterales</taxon>
        <taxon>Erwiniaceae</taxon>
        <taxon>Tatumella</taxon>
    </lineage>
</organism>
<dbReference type="GO" id="GO:0005524">
    <property type="term" value="F:ATP binding"/>
    <property type="evidence" value="ECO:0007669"/>
    <property type="project" value="UniProtKB-KW"/>
</dbReference>
<reference evidence="9" key="1">
    <citation type="submission" date="2014-12" db="EMBL/GenBank/DDBJ databases">
        <title>The draft genome of the Tatumella morbirosei type strain, LMG23360T isolated from pineapple rot.</title>
        <authorList>
            <person name="Smits T.H."/>
            <person name="Palmer M."/>
            <person name="Venter S.N."/>
            <person name="Duffy B."/>
            <person name="Steenkamp E.T."/>
            <person name="Chan W.Y."/>
            <person name="Coutinho T.A."/>
            <person name="Coetzee M.P."/>
            <person name="De Maayer P."/>
        </authorList>
    </citation>
    <scope>NUCLEOTIDE SEQUENCE [LARGE SCALE GENOMIC DNA]</scope>
    <source>
        <strain evidence="9">LMG 23360</strain>
    </source>
</reference>
<comment type="caution">
    <text evidence="9">The sequence shown here is derived from an EMBL/GenBank/DDBJ whole genome shotgun (WGS) entry which is preliminary data.</text>
</comment>
<dbReference type="Proteomes" id="UP000029577">
    <property type="component" value="Unassembled WGS sequence"/>
</dbReference>
<dbReference type="SMART" id="SM00382">
    <property type="entry name" value="AAA"/>
    <property type="match status" value="1"/>
</dbReference>
<dbReference type="SUPFAM" id="SSF52540">
    <property type="entry name" value="P-loop containing nucleoside triphosphate hydrolases"/>
    <property type="match status" value="1"/>
</dbReference>
<evidence type="ECO:0000256" key="7">
    <source>
        <dbReference type="ARBA" id="ARBA00023136"/>
    </source>
</evidence>
<dbReference type="AlphaFoldDB" id="A0A095TRB6"/>
<name>A0A095TRB6_9GAMM</name>
<evidence type="ECO:0000313" key="9">
    <source>
        <dbReference type="EMBL" id="KGD79411.1"/>
    </source>
</evidence>
<evidence type="ECO:0000256" key="6">
    <source>
        <dbReference type="ARBA" id="ARBA00022840"/>
    </source>
</evidence>
<dbReference type="EMBL" id="JPKR02000005">
    <property type="protein sequence ID" value="KGD79411.1"/>
    <property type="molecule type" value="Genomic_DNA"/>
</dbReference>
<keyword evidence="10" id="KW-1185">Reference proteome</keyword>
<dbReference type="RefSeq" id="WP_038016278.1">
    <property type="nucleotide sequence ID" value="NZ_JPKR02000005.1"/>
</dbReference>
<keyword evidence="4" id="KW-1003">Cell membrane</keyword>
<dbReference type="eggNOG" id="COG1126">
    <property type="taxonomic scope" value="Bacteria"/>
</dbReference>
<evidence type="ECO:0000256" key="5">
    <source>
        <dbReference type="ARBA" id="ARBA00022741"/>
    </source>
</evidence>
<accession>A0A095TRB6</accession>
<dbReference type="Pfam" id="PF00005">
    <property type="entry name" value="ABC_tran"/>
    <property type="match status" value="1"/>
</dbReference>
<dbReference type="OrthoDB" id="9802264at2"/>
<dbReference type="InterPro" id="IPR030679">
    <property type="entry name" value="ABC_ATPase_HisP-typ"/>
</dbReference>
<sequence length="249" mass="27890">MITVENLSKSYGPHSIFERLNLEVAEGEVIAVIGPSGSGKSTLLRCLNLLELPDAGHIAIDNVAVDAPKITEPQALALRRKTAMVFQHYNLFRHYTALDNISIPLQLTRGMNRQQANRIARQQLAEVGLSEKADAYPVALSGGQQQRIAIARALALEPQVLLFDEPTSALDPERVEDILSLMRTLAGRKMTMIVVTHEMEFAFEVADRVIFMEQGGITEQGTPDQIFRHPQQLRTKQFVNKYARYLVRE</sequence>
<dbReference type="InterPro" id="IPR003439">
    <property type="entry name" value="ABC_transporter-like_ATP-bd"/>
</dbReference>
<evidence type="ECO:0000256" key="3">
    <source>
        <dbReference type="ARBA" id="ARBA00022448"/>
    </source>
</evidence>
<dbReference type="GO" id="GO:0015424">
    <property type="term" value="F:ABC-type amino acid transporter activity"/>
    <property type="evidence" value="ECO:0007669"/>
    <property type="project" value="InterPro"/>
</dbReference>
<evidence type="ECO:0000256" key="4">
    <source>
        <dbReference type="ARBA" id="ARBA00022475"/>
    </source>
</evidence>
<keyword evidence="7" id="KW-0472">Membrane</keyword>
<dbReference type="GO" id="GO:0005886">
    <property type="term" value="C:plasma membrane"/>
    <property type="evidence" value="ECO:0007669"/>
    <property type="project" value="UniProtKB-SubCell"/>
</dbReference>
<evidence type="ECO:0000256" key="1">
    <source>
        <dbReference type="ARBA" id="ARBA00004417"/>
    </source>
</evidence>
<keyword evidence="5" id="KW-0547">Nucleotide-binding</keyword>
<evidence type="ECO:0000259" key="8">
    <source>
        <dbReference type="PROSITE" id="PS50893"/>
    </source>
</evidence>
<protein>
    <submittedName>
        <fullName evidence="9">Amino acid ABC transporter ATP-binding protein</fullName>
    </submittedName>
</protein>
<dbReference type="InterPro" id="IPR017871">
    <property type="entry name" value="ABC_transporter-like_CS"/>
</dbReference>
<dbReference type="PANTHER" id="PTHR43166">
    <property type="entry name" value="AMINO ACID IMPORT ATP-BINDING PROTEIN"/>
    <property type="match status" value="1"/>
</dbReference>
<dbReference type="Gene3D" id="3.40.50.300">
    <property type="entry name" value="P-loop containing nucleotide triphosphate hydrolases"/>
    <property type="match status" value="1"/>
</dbReference>
<evidence type="ECO:0000256" key="2">
    <source>
        <dbReference type="ARBA" id="ARBA00006526"/>
    </source>
</evidence>
<keyword evidence="3" id="KW-0813">Transport</keyword>
<dbReference type="InterPro" id="IPR027417">
    <property type="entry name" value="P-loop_NTPase"/>
</dbReference>
<evidence type="ECO:0000313" key="10">
    <source>
        <dbReference type="Proteomes" id="UP000029577"/>
    </source>
</evidence>
<dbReference type="PROSITE" id="PS50893">
    <property type="entry name" value="ABC_TRANSPORTER_2"/>
    <property type="match status" value="1"/>
</dbReference>